<comment type="caution">
    <text evidence="2">The sequence shown here is derived from an EMBL/GenBank/DDBJ whole genome shotgun (WGS) entry which is preliminary data.</text>
</comment>
<evidence type="ECO:0000256" key="1">
    <source>
        <dbReference type="SAM" id="SignalP"/>
    </source>
</evidence>
<feature type="chain" id="PRO_5020351845" evidence="1">
    <location>
        <begin position="24"/>
        <end position="349"/>
    </location>
</feature>
<dbReference type="Proteomes" id="UP000294498">
    <property type="component" value="Unassembled WGS sequence"/>
</dbReference>
<dbReference type="EMBL" id="SODV01000001">
    <property type="protein sequence ID" value="TDX01667.1"/>
    <property type="molecule type" value="Genomic_DNA"/>
</dbReference>
<reference evidence="2 3" key="1">
    <citation type="submission" date="2019-03" db="EMBL/GenBank/DDBJ databases">
        <title>Genomic Encyclopedia of Type Strains, Phase IV (KMG-IV): sequencing the most valuable type-strain genomes for metagenomic binning, comparative biology and taxonomic classification.</title>
        <authorList>
            <person name="Goeker M."/>
        </authorList>
    </citation>
    <scope>NUCLEOTIDE SEQUENCE [LARGE SCALE GENOMIC DNA]</scope>
    <source>
        <strain evidence="2 3">DSM 100059</strain>
    </source>
</reference>
<dbReference type="Pfam" id="PF09982">
    <property type="entry name" value="LpxR"/>
    <property type="match status" value="1"/>
</dbReference>
<dbReference type="AlphaFoldDB" id="A0A4R8DW82"/>
<evidence type="ECO:0000313" key="2">
    <source>
        <dbReference type="EMBL" id="TDX01667.1"/>
    </source>
</evidence>
<evidence type="ECO:0000313" key="3">
    <source>
        <dbReference type="Proteomes" id="UP000294498"/>
    </source>
</evidence>
<accession>A0A4R8DW82</accession>
<organism evidence="2 3">
    <name type="scientific">Dinghuibacter silviterrae</name>
    <dbReference type="NCBI Taxonomy" id="1539049"/>
    <lineage>
        <taxon>Bacteria</taxon>
        <taxon>Pseudomonadati</taxon>
        <taxon>Bacteroidota</taxon>
        <taxon>Chitinophagia</taxon>
        <taxon>Chitinophagales</taxon>
        <taxon>Chitinophagaceae</taxon>
        <taxon>Dinghuibacter</taxon>
    </lineage>
</organism>
<feature type="signal peptide" evidence="1">
    <location>
        <begin position="1"/>
        <end position="23"/>
    </location>
</feature>
<dbReference type="Gene3D" id="2.40.128.140">
    <property type="entry name" value="Outer membrane protein"/>
    <property type="match status" value="1"/>
</dbReference>
<name>A0A4R8DW82_9BACT</name>
<dbReference type="RefSeq" id="WP_133994310.1">
    <property type="nucleotide sequence ID" value="NZ_SODV01000001.1"/>
</dbReference>
<dbReference type="InterPro" id="IPR037107">
    <property type="entry name" value="Put_OMP_sf"/>
</dbReference>
<dbReference type="OrthoDB" id="622552at2"/>
<gene>
    <name evidence="2" type="ORF">EDB95_2708</name>
</gene>
<dbReference type="InterPro" id="IPR018707">
    <property type="entry name" value="LpxR"/>
</dbReference>
<sequence length="349" mass="39424">MKQFYLILGLLAGIVWPHQNAQAQDAKTTSPVLRIYEDDDFFNIRGIGTDEGYTNGSRIDYFYAKRHRDRLADRWLMPSAGRGSVNTYEWGIMEVMYTPNNLKIKDYMPNNYPYSGALFLVHDKLSYNPVTKLSFQTELVMGVMGPIAAAGPIQSWFHGLIHYQKPMGWNNQLPNDLLLNEDLTVEKEILHVGRGLEWFAGTTGYFGTMLDGGAVYSTVRVGWMNPYFDGWAAQFQGKKPRKMDVWAGPRHGAPRRAQFYIFGSPRAEWTAYNALLEGGVLSKTLNHNDVAKIDGYADNLKRGVAEIDYGWVIVYRGITASYTQKTASATMKGMGMHEVGNLAFLFTLH</sequence>
<keyword evidence="1" id="KW-0732">Signal</keyword>
<keyword evidence="3" id="KW-1185">Reference proteome</keyword>
<protein>
    <submittedName>
        <fullName evidence="2">Uncharacterized protein DUF2219</fullName>
    </submittedName>
</protein>
<proteinExistence type="predicted"/>